<dbReference type="AlphaFoldDB" id="A0A3P7NZM8"/>
<dbReference type="Gene3D" id="3.90.79.10">
    <property type="entry name" value="Nucleoside Triphosphate Pyrophosphohydrolase"/>
    <property type="match status" value="1"/>
</dbReference>
<evidence type="ECO:0000313" key="4">
    <source>
        <dbReference type="Proteomes" id="UP000279029"/>
    </source>
</evidence>
<dbReference type="CDD" id="cd03674">
    <property type="entry name" value="NUDIX_Hydrolase"/>
    <property type="match status" value="1"/>
</dbReference>
<feature type="domain" description="Nudix hydrolase" evidence="2">
    <location>
        <begin position="41"/>
        <end position="178"/>
    </location>
</feature>
<gene>
    <name evidence="3" type="ORF">PATL70BA_2741</name>
</gene>
<reference evidence="3 4" key="1">
    <citation type="submission" date="2018-09" db="EMBL/GenBank/DDBJ databases">
        <authorList>
            <person name="Postec A."/>
        </authorList>
    </citation>
    <scope>NUCLEOTIDE SEQUENCE [LARGE SCALE GENOMIC DNA]</scope>
    <source>
        <strain evidence="3">70B-A</strain>
    </source>
</reference>
<accession>A0A3P7NZM8</accession>
<dbReference type="KEGG" id="cbar:PATL70BA_2741"/>
<protein>
    <submittedName>
        <fullName evidence="3">NUDIX hydrolase</fullName>
    </submittedName>
</protein>
<evidence type="ECO:0000259" key="2">
    <source>
        <dbReference type="PROSITE" id="PS51462"/>
    </source>
</evidence>
<dbReference type="PANTHER" id="PTHR43736:SF1">
    <property type="entry name" value="DIHYDRONEOPTERIN TRIPHOSPHATE DIPHOSPHATASE"/>
    <property type="match status" value="1"/>
</dbReference>
<dbReference type="OrthoDB" id="9787880at2"/>
<dbReference type="Pfam" id="PF00293">
    <property type="entry name" value="NUDIX"/>
    <property type="match status" value="1"/>
</dbReference>
<sequence>MFKEQISSYAPVNEQERSDKKHIYHYIEQFPFNILHRENTLAHITSSGFIMNKDLTRILVIYHKIYQAWGWTGGHADGDENLLKIALKEAKEETGLKSIKPLSKQIMAMDILPVWGHMKQGRYVSAHLHLNAAYVLIADESEPLHANIEETDGAKWIDVSDIGLHSSEPELVYVYEKLIKAARAFDPKKEYTTGTKKEEKKGSAYDAIKNAAIPIAIHETKSAYYKAKLIKEIVVRGGGGIKGTSSSIIRQIMKHKKK</sequence>
<dbReference type="PANTHER" id="PTHR43736">
    <property type="entry name" value="ADP-RIBOSE PYROPHOSPHATASE"/>
    <property type="match status" value="1"/>
</dbReference>
<dbReference type="SUPFAM" id="SSF55811">
    <property type="entry name" value="Nudix"/>
    <property type="match status" value="1"/>
</dbReference>
<proteinExistence type="inferred from homology"/>
<comment type="similarity">
    <text evidence="1">Belongs to the Nudix hydrolase family.</text>
</comment>
<keyword evidence="3" id="KW-0378">Hydrolase</keyword>
<dbReference type="GO" id="GO:0016787">
    <property type="term" value="F:hydrolase activity"/>
    <property type="evidence" value="ECO:0007669"/>
    <property type="project" value="UniProtKB-KW"/>
</dbReference>
<dbReference type="Proteomes" id="UP000279029">
    <property type="component" value="Chromosome"/>
</dbReference>
<keyword evidence="4" id="KW-1185">Reference proteome</keyword>
<dbReference type="InterPro" id="IPR000086">
    <property type="entry name" value="NUDIX_hydrolase_dom"/>
</dbReference>
<name>A0A3P7NZM8_9FIRM</name>
<evidence type="ECO:0000256" key="1">
    <source>
        <dbReference type="ARBA" id="ARBA00005582"/>
    </source>
</evidence>
<dbReference type="PROSITE" id="PS51462">
    <property type="entry name" value="NUDIX"/>
    <property type="match status" value="1"/>
</dbReference>
<evidence type="ECO:0000313" key="3">
    <source>
        <dbReference type="EMBL" id="VDN48644.1"/>
    </source>
</evidence>
<organism evidence="3 4">
    <name type="scientific">Petrocella atlantisensis</name>
    <dbReference type="NCBI Taxonomy" id="2173034"/>
    <lineage>
        <taxon>Bacteria</taxon>
        <taxon>Bacillati</taxon>
        <taxon>Bacillota</taxon>
        <taxon>Clostridia</taxon>
        <taxon>Lachnospirales</taxon>
        <taxon>Vallitaleaceae</taxon>
        <taxon>Petrocella</taxon>
    </lineage>
</organism>
<dbReference type="InterPro" id="IPR015797">
    <property type="entry name" value="NUDIX_hydrolase-like_dom_sf"/>
</dbReference>
<dbReference type="EMBL" id="LR130778">
    <property type="protein sequence ID" value="VDN48644.1"/>
    <property type="molecule type" value="Genomic_DNA"/>
</dbReference>
<dbReference type="RefSeq" id="WP_125137754.1">
    <property type="nucleotide sequence ID" value="NZ_LR130778.1"/>
</dbReference>